<evidence type="ECO:0000259" key="3">
    <source>
        <dbReference type="Pfam" id="PF16344"/>
    </source>
</evidence>
<name>A0A2T3HHW3_9SPHI</name>
<keyword evidence="1" id="KW-0472">Membrane</keyword>
<feature type="domain" description="Protein FecR C-terminal" evidence="3">
    <location>
        <begin position="313"/>
        <end position="379"/>
    </location>
</feature>
<feature type="domain" description="FecR protein" evidence="2">
    <location>
        <begin position="175"/>
        <end position="270"/>
    </location>
</feature>
<dbReference type="AlphaFoldDB" id="A0A2T3HHW3"/>
<sequence length="381" mass="42672">MTPSEFETLLTSYTSGTCSQEERELVESWYTHAAEHSDMPPLDAAELAFYRQKIWNGLEQPQPLHAESHRAGRKLWLKFAAAASVLIAVFAGYQFLGHKSPKPKLTAVRTAPDILPAANKAFLVLPDGREVNISNLTEGTVAQFGHMTVRVKGKGVISYKIHPSVRAADRDIWYTIKTPAGGQWPVVELPDGTKVHLDAASSVSFPLSFAGRRTVSMTGQVFFQVVHDESRPFHVRANGIDIEDLGTDFNVKAYPDEQEVETTLVEGLVRVSKDTRKVMLVPGQQAVSRSKDARLERRQADVIGVLAWKNGVFHFDHTSIEEVMQQLARWYKVEITYRKDVSEVTFTGDLPRNLKLSRLLEMLSVTGLRFKVDGRKIEVTN</sequence>
<proteinExistence type="predicted"/>
<dbReference type="PIRSF" id="PIRSF018266">
    <property type="entry name" value="FecR"/>
    <property type="match status" value="1"/>
</dbReference>
<gene>
    <name evidence="4" type="ORF">C7T94_14615</name>
</gene>
<dbReference type="InterPro" id="IPR032508">
    <property type="entry name" value="FecR_C"/>
</dbReference>
<keyword evidence="1" id="KW-0812">Transmembrane</keyword>
<comment type="caution">
    <text evidence="4">The sequence shown here is derived from an EMBL/GenBank/DDBJ whole genome shotgun (WGS) entry which is preliminary data.</text>
</comment>
<dbReference type="PANTHER" id="PTHR30273:SF2">
    <property type="entry name" value="PROTEIN FECR"/>
    <property type="match status" value="1"/>
</dbReference>
<evidence type="ECO:0000313" key="5">
    <source>
        <dbReference type="Proteomes" id="UP000240912"/>
    </source>
</evidence>
<dbReference type="RefSeq" id="WP_107216168.1">
    <property type="nucleotide sequence ID" value="NZ_KZ686270.1"/>
</dbReference>
<evidence type="ECO:0000313" key="4">
    <source>
        <dbReference type="EMBL" id="PST82046.1"/>
    </source>
</evidence>
<keyword evidence="5" id="KW-1185">Reference proteome</keyword>
<dbReference type="PANTHER" id="PTHR30273">
    <property type="entry name" value="PERIPLASMIC SIGNAL SENSOR AND SIGMA FACTOR ACTIVATOR FECR-RELATED"/>
    <property type="match status" value="1"/>
</dbReference>
<dbReference type="Pfam" id="PF16344">
    <property type="entry name" value="FecR_C"/>
    <property type="match status" value="1"/>
</dbReference>
<keyword evidence="1" id="KW-1133">Transmembrane helix</keyword>
<dbReference type="GO" id="GO:0016989">
    <property type="term" value="F:sigma factor antagonist activity"/>
    <property type="evidence" value="ECO:0007669"/>
    <property type="project" value="TreeGrafter"/>
</dbReference>
<evidence type="ECO:0008006" key="6">
    <source>
        <dbReference type="Google" id="ProtNLM"/>
    </source>
</evidence>
<dbReference type="EMBL" id="PYLS01000006">
    <property type="protein sequence ID" value="PST82046.1"/>
    <property type="molecule type" value="Genomic_DNA"/>
</dbReference>
<dbReference type="OrthoDB" id="1099963at2"/>
<evidence type="ECO:0000256" key="1">
    <source>
        <dbReference type="SAM" id="Phobius"/>
    </source>
</evidence>
<accession>A0A2T3HHW3</accession>
<dbReference type="Gene3D" id="3.55.50.30">
    <property type="match status" value="1"/>
</dbReference>
<dbReference type="InterPro" id="IPR006860">
    <property type="entry name" value="FecR"/>
</dbReference>
<feature type="transmembrane region" description="Helical" evidence="1">
    <location>
        <begin position="75"/>
        <end position="96"/>
    </location>
</feature>
<evidence type="ECO:0000259" key="2">
    <source>
        <dbReference type="Pfam" id="PF04773"/>
    </source>
</evidence>
<protein>
    <recommendedName>
        <fullName evidence="6">Anti-sigma factor</fullName>
    </recommendedName>
</protein>
<organism evidence="4 5">
    <name type="scientific">Pedobacter yulinensis</name>
    <dbReference type="NCBI Taxonomy" id="2126353"/>
    <lineage>
        <taxon>Bacteria</taxon>
        <taxon>Pseudomonadati</taxon>
        <taxon>Bacteroidota</taxon>
        <taxon>Sphingobacteriia</taxon>
        <taxon>Sphingobacteriales</taxon>
        <taxon>Sphingobacteriaceae</taxon>
        <taxon>Pedobacter</taxon>
    </lineage>
</organism>
<dbReference type="InterPro" id="IPR012373">
    <property type="entry name" value="Ferrdict_sens_TM"/>
</dbReference>
<dbReference type="Gene3D" id="2.60.120.1440">
    <property type="match status" value="1"/>
</dbReference>
<dbReference type="Pfam" id="PF04773">
    <property type="entry name" value="FecR"/>
    <property type="match status" value="1"/>
</dbReference>
<dbReference type="Proteomes" id="UP000240912">
    <property type="component" value="Unassembled WGS sequence"/>
</dbReference>
<reference evidence="4 5" key="1">
    <citation type="submission" date="2018-03" db="EMBL/GenBank/DDBJ databases">
        <authorList>
            <person name="Keele B.F."/>
        </authorList>
    </citation>
    <scope>NUCLEOTIDE SEQUENCE [LARGE SCALE GENOMIC DNA]</scope>
    <source>
        <strain evidence="4 5">YL28-9</strain>
    </source>
</reference>